<accession>A0A679B993</accession>
<reference evidence="1" key="1">
    <citation type="submission" date="2009-05" db="EMBL/GenBank/DDBJ databases">
        <title>Oryza sativa Indica Group genomic DNA, chromosome 11, BAC clone:K0339E09, cultivar:Kasalath.</title>
        <authorList>
            <person name="Matsumoto T."/>
            <person name="Wu J."/>
            <person name="Kanamori H."/>
        </authorList>
    </citation>
    <scope>NUCLEOTIDE SEQUENCE</scope>
</reference>
<evidence type="ECO:0000313" key="2">
    <source>
        <dbReference type="EMBL" id="BBD82427.1"/>
    </source>
</evidence>
<reference evidence="2" key="2">
    <citation type="submission" date="2009-05" db="EMBL/GenBank/DDBJ databases">
        <title>Oryza sativa Indica Group genomic DNA, chromosome 11, BAC clone:K0367D03, cultivar:Kasalath.</title>
        <authorList>
            <person name="Matsumoto T."/>
            <person name="Wu J."/>
            <person name="Kanamori H."/>
        </authorList>
    </citation>
    <scope>NUCLEOTIDE SEQUENCE</scope>
</reference>
<evidence type="ECO:0000313" key="1">
    <source>
        <dbReference type="EMBL" id="BAU59070.1"/>
    </source>
</evidence>
<dbReference type="AlphaFoldDB" id="A0A679B993"/>
<dbReference type="EMBL" id="AP011482">
    <property type="protein sequence ID" value="BBD82427.1"/>
    <property type="molecule type" value="Genomic_DNA"/>
</dbReference>
<sequence length="88" mass="9782">MAADGGELWRWPSRICLDKIYGWRAKVAGHARAVVEPTRGGATRRAPRQRGRGWKGKERPRFWMGVVPQGSILDFANIWVDAGLLGPG</sequence>
<organism evidence="2">
    <name type="scientific">Oryza sativa subsp. indica</name>
    <name type="common">Rice</name>
    <dbReference type="NCBI Taxonomy" id="39946"/>
    <lineage>
        <taxon>Eukaryota</taxon>
        <taxon>Viridiplantae</taxon>
        <taxon>Streptophyta</taxon>
        <taxon>Embryophyta</taxon>
        <taxon>Tracheophyta</taxon>
        <taxon>Spermatophyta</taxon>
        <taxon>Magnoliopsida</taxon>
        <taxon>Liliopsida</taxon>
        <taxon>Poales</taxon>
        <taxon>Poaceae</taxon>
        <taxon>BOP clade</taxon>
        <taxon>Oryzoideae</taxon>
        <taxon>Oryzeae</taxon>
        <taxon>Oryzinae</taxon>
        <taxon>Oryza</taxon>
        <taxon>Oryza sativa</taxon>
    </lineage>
</organism>
<dbReference type="EMBL" id="AP011483">
    <property type="protein sequence ID" value="BAU59070.1"/>
    <property type="molecule type" value="Genomic_DNA"/>
</dbReference>
<proteinExistence type="predicted"/>
<name>A0A679B993_ORYSI</name>
<protein>
    <submittedName>
        <fullName evidence="2">Uncharacterized protein</fullName>
    </submittedName>
</protein>
<gene>
    <name evidence="2" type="primary">K0367D03.46</name>
    <name evidence="1" type="synonym">K0339E09.5</name>
</gene>